<keyword evidence="2" id="KW-0520">NAD</keyword>
<dbReference type="SUPFAM" id="SSF51735">
    <property type="entry name" value="NAD(P)-binding Rossmann-fold domains"/>
    <property type="match status" value="1"/>
</dbReference>
<dbReference type="GO" id="GO:0008720">
    <property type="term" value="F:D-lactate dehydrogenase (NAD+) activity"/>
    <property type="evidence" value="ECO:0007669"/>
    <property type="project" value="UniProtKB-EC"/>
</dbReference>
<name>A0A7X0H7M9_9BACT</name>
<dbReference type="Pfam" id="PF02826">
    <property type="entry name" value="2-Hacid_dh_C"/>
    <property type="match status" value="1"/>
</dbReference>
<evidence type="ECO:0000259" key="5">
    <source>
        <dbReference type="Pfam" id="PF02826"/>
    </source>
</evidence>
<dbReference type="Gene3D" id="3.40.50.720">
    <property type="entry name" value="NAD(P)-binding Rossmann-like Domain"/>
    <property type="match status" value="2"/>
</dbReference>
<dbReference type="InterPro" id="IPR058205">
    <property type="entry name" value="D-LDH-like"/>
</dbReference>
<dbReference type="InterPro" id="IPR006140">
    <property type="entry name" value="D-isomer_DH_NAD-bd"/>
</dbReference>
<dbReference type="InterPro" id="IPR036291">
    <property type="entry name" value="NAD(P)-bd_dom_sf"/>
</dbReference>
<gene>
    <name evidence="6" type="ORF">HNQ40_001427</name>
</gene>
<dbReference type="EMBL" id="JACHGY010000001">
    <property type="protein sequence ID" value="MBB6429621.1"/>
    <property type="molecule type" value="Genomic_DNA"/>
</dbReference>
<evidence type="ECO:0000256" key="1">
    <source>
        <dbReference type="ARBA" id="ARBA00005854"/>
    </source>
</evidence>
<evidence type="ECO:0000256" key="3">
    <source>
        <dbReference type="RuleBase" id="RU003719"/>
    </source>
</evidence>
<organism evidence="6 7">
    <name type="scientific">Algisphaera agarilytica</name>
    <dbReference type="NCBI Taxonomy" id="1385975"/>
    <lineage>
        <taxon>Bacteria</taxon>
        <taxon>Pseudomonadati</taxon>
        <taxon>Planctomycetota</taxon>
        <taxon>Phycisphaerae</taxon>
        <taxon>Phycisphaerales</taxon>
        <taxon>Phycisphaeraceae</taxon>
        <taxon>Algisphaera</taxon>
    </lineage>
</organism>
<protein>
    <submittedName>
        <fullName evidence="6">D-lactate dehydrogenase</fullName>
        <ecNumber evidence="6">1.1.1.28</ecNumber>
    </submittedName>
</protein>
<evidence type="ECO:0000313" key="6">
    <source>
        <dbReference type="EMBL" id="MBB6429621.1"/>
    </source>
</evidence>
<proteinExistence type="inferred from homology"/>
<evidence type="ECO:0000259" key="4">
    <source>
        <dbReference type="Pfam" id="PF00389"/>
    </source>
</evidence>
<dbReference type="EC" id="1.1.1.28" evidence="6"/>
<dbReference type="SUPFAM" id="SSF52283">
    <property type="entry name" value="Formate/glycerate dehydrogenase catalytic domain-like"/>
    <property type="match status" value="1"/>
</dbReference>
<comment type="similarity">
    <text evidence="1 3">Belongs to the D-isomer specific 2-hydroxyacid dehydrogenase family.</text>
</comment>
<evidence type="ECO:0000313" key="7">
    <source>
        <dbReference type="Proteomes" id="UP000541810"/>
    </source>
</evidence>
<dbReference type="InterPro" id="IPR029752">
    <property type="entry name" value="D-isomer_DH_CS1"/>
</dbReference>
<dbReference type="PROSITE" id="PS00065">
    <property type="entry name" value="D_2_HYDROXYACID_DH_1"/>
    <property type="match status" value="1"/>
</dbReference>
<keyword evidence="3 6" id="KW-0560">Oxidoreductase</keyword>
<comment type="caution">
    <text evidence="6">The sequence shown here is derived from an EMBL/GenBank/DDBJ whole genome shotgun (WGS) entry which is preliminary data.</text>
</comment>
<dbReference type="CDD" id="cd12183">
    <property type="entry name" value="LDH_like_2"/>
    <property type="match status" value="1"/>
</dbReference>
<dbReference type="Proteomes" id="UP000541810">
    <property type="component" value="Unassembled WGS sequence"/>
</dbReference>
<sequence>MKIAFFNTKRYDRRFFDAANAQHGHDITYLDPRLEVNSAVIAAGHDAACLFVNDDGSAAVIEVLAEQGIKHLALRSAGFNHVDLKAAEQAVITVCRVPAYSPHGVAEHAIALMMTLNRMTHRAFNRVRESNFALEGLLGFEMHGRTAGVVGTGKIGAAAARILAGFGCRVLAYDVYENDELKALGVEYVTLDELFAQSEIITLHCPLMPETEHLINADTLAQMQDGVMLINTSRGKLIHTDSVIDALKTGRVGHLGLDVYEEEDELFFEDHSGDILQDDEFARLLTFPNVLITGHQAFFTRHALEEIASVTLTNLTQLERGKPCPNTLASW</sequence>
<dbReference type="PANTHER" id="PTHR43026">
    <property type="entry name" value="2-HYDROXYACID DEHYDROGENASE HOMOLOG 1-RELATED"/>
    <property type="match status" value="1"/>
</dbReference>
<reference evidence="6 7" key="1">
    <citation type="submission" date="2020-08" db="EMBL/GenBank/DDBJ databases">
        <title>Genomic Encyclopedia of Type Strains, Phase IV (KMG-IV): sequencing the most valuable type-strain genomes for metagenomic binning, comparative biology and taxonomic classification.</title>
        <authorList>
            <person name="Goeker M."/>
        </authorList>
    </citation>
    <scope>NUCLEOTIDE SEQUENCE [LARGE SCALE GENOMIC DNA]</scope>
    <source>
        <strain evidence="6 7">DSM 103725</strain>
    </source>
</reference>
<feature type="domain" description="D-isomer specific 2-hydroxyacid dehydrogenase catalytic" evidence="4">
    <location>
        <begin position="4"/>
        <end position="327"/>
    </location>
</feature>
<dbReference type="InterPro" id="IPR006139">
    <property type="entry name" value="D-isomer_2_OHA_DH_cat_dom"/>
</dbReference>
<feature type="domain" description="D-isomer specific 2-hydroxyacid dehydrogenase NAD-binding" evidence="5">
    <location>
        <begin position="110"/>
        <end position="297"/>
    </location>
</feature>
<dbReference type="RefSeq" id="WP_184677193.1">
    <property type="nucleotide sequence ID" value="NZ_JACHGY010000001.1"/>
</dbReference>
<accession>A0A7X0H7M9</accession>
<evidence type="ECO:0000256" key="2">
    <source>
        <dbReference type="ARBA" id="ARBA00023027"/>
    </source>
</evidence>
<dbReference type="PANTHER" id="PTHR43026:SF1">
    <property type="entry name" value="2-HYDROXYACID DEHYDROGENASE HOMOLOG 1-RELATED"/>
    <property type="match status" value="1"/>
</dbReference>
<dbReference type="Pfam" id="PF00389">
    <property type="entry name" value="2-Hacid_dh"/>
    <property type="match status" value="1"/>
</dbReference>
<dbReference type="GO" id="GO:0051287">
    <property type="term" value="F:NAD binding"/>
    <property type="evidence" value="ECO:0007669"/>
    <property type="project" value="InterPro"/>
</dbReference>
<dbReference type="AlphaFoldDB" id="A0A7X0H7M9"/>
<keyword evidence="7" id="KW-1185">Reference proteome</keyword>